<reference evidence="1" key="1">
    <citation type="submission" date="2019-12" db="EMBL/GenBank/DDBJ databases">
        <title>Klebsiella pneumoniae strain U95 multidrug resistance plasmid pKpnU95.</title>
        <authorList>
            <person name="Navon-Venezia S."/>
            <person name="Kondratyeva K."/>
            <person name="Gancz A."/>
        </authorList>
    </citation>
    <scope>NUCLEOTIDE SEQUENCE</scope>
    <source>
        <strain evidence="1">U95</strain>
        <plasmid evidence="1">pKpnU95</plasmid>
    </source>
</reference>
<dbReference type="EMBL" id="MK552109">
    <property type="protein sequence ID" value="QGW58967.1"/>
    <property type="molecule type" value="Genomic_DNA"/>
</dbReference>
<dbReference type="AlphaFoldDB" id="A0A857AXH9"/>
<geneLocation type="plasmid" evidence="1">
    <name>pKpnU95</name>
</geneLocation>
<organism evidence="1">
    <name type="scientific">Klebsiella pneumoniae</name>
    <dbReference type="NCBI Taxonomy" id="573"/>
    <lineage>
        <taxon>Bacteria</taxon>
        <taxon>Pseudomonadati</taxon>
        <taxon>Pseudomonadota</taxon>
        <taxon>Gammaproteobacteria</taxon>
        <taxon>Enterobacterales</taxon>
        <taxon>Enterobacteriaceae</taxon>
        <taxon>Klebsiella/Raoultella group</taxon>
        <taxon>Klebsiella</taxon>
        <taxon>Klebsiella pneumoniae complex</taxon>
    </lineage>
</organism>
<proteinExistence type="predicted"/>
<accession>A0A857AXH9</accession>
<sequence length="38" mass="4746">MFRLRYAKSEEKRRGEYVRFHVAHGDEKKISYDFWPVN</sequence>
<evidence type="ECO:0000313" key="1">
    <source>
        <dbReference type="EMBL" id="QGW58967.1"/>
    </source>
</evidence>
<gene>
    <name evidence="1" type="ORF">pKpnU95_00119</name>
</gene>
<protein>
    <submittedName>
        <fullName evidence="1">Uncharacterized protein</fullName>
    </submittedName>
</protein>
<keyword evidence="1" id="KW-0614">Plasmid</keyword>
<name>A0A857AXH9_KLEPN</name>